<gene>
    <name evidence="1" type="ORF">AVDCRST_MAG93-6149</name>
</gene>
<dbReference type="AlphaFoldDB" id="A0A6J4LEK5"/>
<dbReference type="EMBL" id="CADCTR010002068">
    <property type="protein sequence ID" value="CAA9330025.1"/>
    <property type="molecule type" value="Genomic_DNA"/>
</dbReference>
<reference evidence="1" key="1">
    <citation type="submission" date="2020-02" db="EMBL/GenBank/DDBJ databases">
        <authorList>
            <person name="Meier V. D."/>
        </authorList>
    </citation>
    <scope>NUCLEOTIDE SEQUENCE</scope>
    <source>
        <strain evidence="1">AVDCRST_MAG93</strain>
    </source>
</reference>
<evidence type="ECO:0000313" key="1">
    <source>
        <dbReference type="EMBL" id="CAA9330025.1"/>
    </source>
</evidence>
<proteinExistence type="predicted"/>
<name>A0A6J4LEK5_9CHLR</name>
<sequence>MVSSLTIIERANTPVLLADIDDDRLGGKADKRNARSLRWRVAVIVRALYRP</sequence>
<organism evidence="1">
    <name type="scientific">uncultured Chloroflexia bacterium</name>
    <dbReference type="NCBI Taxonomy" id="1672391"/>
    <lineage>
        <taxon>Bacteria</taxon>
        <taxon>Bacillati</taxon>
        <taxon>Chloroflexota</taxon>
        <taxon>Chloroflexia</taxon>
        <taxon>environmental samples</taxon>
    </lineage>
</organism>
<accession>A0A6J4LEK5</accession>
<protein>
    <submittedName>
        <fullName evidence="1">Uncharacterized protein</fullName>
    </submittedName>
</protein>